<dbReference type="Proteomes" id="UP000308978">
    <property type="component" value="Unassembled WGS sequence"/>
</dbReference>
<keyword evidence="2" id="KW-0723">Serine/threonine-protein kinase</keyword>
<dbReference type="AlphaFoldDB" id="A0A4S4G2G0"/>
<evidence type="ECO:0000256" key="5">
    <source>
        <dbReference type="ARBA" id="ARBA00022777"/>
    </source>
</evidence>
<keyword evidence="8" id="KW-0472">Membrane</keyword>
<feature type="transmembrane region" description="Helical" evidence="8">
    <location>
        <begin position="594"/>
        <end position="611"/>
    </location>
</feature>
<dbReference type="SMART" id="SM00220">
    <property type="entry name" value="S_TKc"/>
    <property type="match status" value="1"/>
</dbReference>
<dbReference type="InterPro" id="IPR000719">
    <property type="entry name" value="Prot_kinase_dom"/>
</dbReference>
<feature type="compositionally biased region" description="Low complexity" evidence="7">
    <location>
        <begin position="713"/>
        <end position="724"/>
    </location>
</feature>
<dbReference type="GO" id="GO:0005524">
    <property type="term" value="F:ATP binding"/>
    <property type="evidence" value="ECO:0007669"/>
    <property type="project" value="UniProtKB-KW"/>
</dbReference>
<evidence type="ECO:0000259" key="9">
    <source>
        <dbReference type="PROSITE" id="PS50011"/>
    </source>
</evidence>
<dbReference type="Gene3D" id="1.10.510.10">
    <property type="entry name" value="Transferase(Phosphotransferase) domain 1"/>
    <property type="match status" value="1"/>
</dbReference>
<feature type="region of interest" description="Disordered" evidence="7">
    <location>
        <begin position="692"/>
        <end position="728"/>
    </location>
</feature>
<evidence type="ECO:0000256" key="7">
    <source>
        <dbReference type="SAM" id="MobiDB-lite"/>
    </source>
</evidence>
<evidence type="ECO:0000256" key="3">
    <source>
        <dbReference type="ARBA" id="ARBA00022679"/>
    </source>
</evidence>
<dbReference type="InterPro" id="IPR011009">
    <property type="entry name" value="Kinase-like_dom_sf"/>
</dbReference>
<name>A0A4S4G2G0_9ACTN</name>
<accession>A0A4S4G2G0</accession>
<protein>
    <recommendedName>
        <fullName evidence="1">non-specific serine/threonine protein kinase</fullName>
        <ecNumber evidence="1">2.7.11.1</ecNumber>
    </recommendedName>
</protein>
<evidence type="ECO:0000256" key="2">
    <source>
        <dbReference type="ARBA" id="ARBA00022527"/>
    </source>
</evidence>
<feature type="transmembrane region" description="Helical" evidence="8">
    <location>
        <begin position="554"/>
        <end position="574"/>
    </location>
</feature>
<proteinExistence type="predicted"/>
<keyword evidence="3" id="KW-0808">Transferase</keyword>
<dbReference type="Pfam" id="PF00069">
    <property type="entry name" value="Pkinase"/>
    <property type="match status" value="1"/>
</dbReference>
<evidence type="ECO:0000256" key="8">
    <source>
        <dbReference type="SAM" id="Phobius"/>
    </source>
</evidence>
<dbReference type="PANTHER" id="PTHR43289">
    <property type="entry name" value="MITOGEN-ACTIVATED PROTEIN KINASE KINASE KINASE 20-RELATED"/>
    <property type="match status" value="1"/>
</dbReference>
<evidence type="ECO:0000256" key="4">
    <source>
        <dbReference type="ARBA" id="ARBA00022741"/>
    </source>
</evidence>
<keyword evidence="5" id="KW-0418">Kinase</keyword>
<reference evidence="10 11" key="1">
    <citation type="submission" date="2019-04" db="EMBL/GenBank/DDBJ databases">
        <title>Microbes associate with the intestines of laboratory mice.</title>
        <authorList>
            <person name="Navarre W."/>
            <person name="Wong E."/>
            <person name="Huang K.C."/>
            <person name="Tropini C."/>
            <person name="Ng K."/>
            <person name="Yu B."/>
        </authorList>
    </citation>
    <scope>NUCLEOTIDE SEQUENCE [LARGE SCALE GENOMIC DNA]</scope>
    <source>
        <strain evidence="10 11">NM80_B27</strain>
    </source>
</reference>
<evidence type="ECO:0000313" key="10">
    <source>
        <dbReference type="EMBL" id="THG36891.1"/>
    </source>
</evidence>
<evidence type="ECO:0000313" key="11">
    <source>
        <dbReference type="Proteomes" id="UP000308978"/>
    </source>
</evidence>
<dbReference type="EC" id="2.7.11.1" evidence="1"/>
<keyword evidence="8" id="KW-0812">Transmembrane</keyword>
<gene>
    <name evidence="10" type="ORF">E5986_08310</name>
</gene>
<dbReference type="EMBL" id="SSTJ01000010">
    <property type="protein sequence ID" value="THG36891.1"/>
    <property type="molecule type" value="Genomic_DNA"/>
</dbReference>
<keyword evidence="4" id="KW-0547">Nucleotide-binding</keyword>
<dbReference type="PANTHER" id="PTHR43289:SF6">
    <property type="entry name" value="SERINE_THREONINE-PROTEIN KINASE NEKL-3"/>
    <property type="match status" value="1"/>
</dbReference>
<evidence type="ECO:0000256" key="1">
    <source>
        <dbReference type="ARBA" id="ARBA00012513"/>
    </source>
</evidence>
<keyword evidence="6" id="KW-0067">ATP-binding</keyword>
<comment type="caution">
    <text evidence="10">The sequence shown here is derived from an EMBL/GenBank/DDBJ whole genome shotgun (WGS) entry which is preliminary data.</text>
</comment>
<feature type="domain" description="Protein kinase" evidence="9">
    <location>
        <begin position="163"/>
        <end position="511"/>
    </location>
</feature>
<feature type="transmembrane region" description="Helical" evidence="8">
    <location>
        <begin position="653"/>
        <end position="671"/>
    </location>
</feature>
<dbReference type="GO" id="GO:0004674">
    <property type="term" value="F:protein serine/threonine kinase activity"/>
    <property type="evidence" value="ECO:0007669"/>
    <property type="project" value="UniProtKB-KW"/>
</dbReference>
<feature type="transmembrane region" description="Helical" evidence="8">
    <location>
        <begin position="623"/>
        <end position="647"/>
    </location>
</feature>
<organism evidence="10 11">
    <name type="scientific">Adlercreutzia caecimuris</name>
    <dbReference type="NCBI Taxonomy" id="671266"/>
    <lineage>
        <taxon>Bacteria</taxon>
        <taxon>Bacillati</taxon>
        <taxon>Actinomycetota</taxon>
        <taxon>Coriobacteriia</taxon>
        <taxon>Eggerthellales</taxon>
        <taxon>Eggerthellaceae</taxon>
        <taxon>Adlercreutzia</taxon>
    </lineage>
</organism>
<evidence type="ECO:0000256" key="6">
    <source>
        <dbReference type="ARBA" id="ARBA00022840"/>
    </source>
</evidence>
<keyword evidence="8" id="KW-1133">Transmembrane helix</keyword>
<dbReference type="PROSITE" id="PS50011">
    <property type="entry name" value="PROTEIN_KINASE_DOM"/>
    <property type="match status" value="1"/>
</dbReference>
<dbReference type="SUPFAM" id="SSF56112">
    <property type="entry name" value="Protein kinase-like (PK-like)"/>
    <property type="match status" value="1"/>
</dbReference>
<sequence length="741" mass="76975">MPGVGCSCERDRSHRLRHEPGVRRHLGDLPLYRQLHGAAALLRGAGELPVSAQLRLVGKLLFRRALRACGLLGHPHRGEQEDGASPVFGRLRERAQGGPAVTGGGEAVAGAPAVRHAAPCRRDTATRIPQAGMRLVRVEGFEAACPLAEADRAAYCRRFTTLFADEASARRGGAGEVVRATNASGEQFAVKRLRADGSSQAQAGADAPAADGRRVARAAFDAEYDAHRRLTGLRAFPRLYGRGLIDGEPVLIMEWVEGMTLEAAARALAIDDAGRLSPLTAARIGRDLFDALASLEYLADGLAHRDVSLRNVMVDTSRLSLADQVEEGSFELRLIDFGSAAALGWEDGAVTAQIGWARGAAPDFAAPEMLTEDVAALADQRHSPAVDVYAAASVVHALFEGHPPYDLSFLARSERGTFSAYRLKTEYAPAPLVGVHGNAPDIAAVLAREPEVAVAVGRAAAEAEGAVSPARVRLALCQVDDTVAPLVEACLAVDQRQRPTASAMRDGLAAFCENYAENVGRALRGEPLADCALGGDAARAARAAERRRRVARGVLRAVCAAAGAAALGTAALLVHGMEVSIALDGLSWQGTFPGWLGALLLALPALLGLGLRERDLVSTAGAVRGTVGTLVGAAMSAALLSAVSWPAPGVLPALYAALFMVTTAVTCGFAADRALAPSSAASAGGRAAASSRRPVLPWGADPSAPKRMATQRTSADAPDASSTALPGAAGALEVSYEIGEE</sequence>